<keyword evidence="2" id="KW-1185">Reference proteome</keyword>
<dbReference type="OrthoDB" id="10501879at2759"/>
<proteinExistence type="predicted"/>
<reference evidence="1 2" key="1">
    <citation type="journal article" date="2016" name="Mol. Biol. Evol.">
        <title>Comparative Genomics of Early-Diverging Mushroom-Forming Fungi Provides Insights into the Origins of Lignocellulose Decay Capabilities.</title>
        <authorList>
            <person name="Nagy L.G."/>
            <person name="Riley R."/>
            <person name="Tritt A."/>
            <person name="Adam C."/>
            <person name="Daum C."/>
            <person name="Floudas D."/>
            <person name="Sun H."/>
            <person name="Yadav J.S."/>
            <person name="Pangilinan J."/>
            <person name="Larsson K.H."/>
            <person name="Matsuura K."/>
            <person name="Barry K."/>
            <person name="Labutti K."/>
            <person name="Kuo R."/>
            <person name="Ohm R.A."/>
            <person name="Bhattacharya S.S."/>
            <person name="Shirouzu T."/>
            <person name="Yoshinaga Y."/>
            <person name="Martin F.M."/>
            <person name="Grigoriev I.V."/>
            <person name="Hibbett D.S."/>
        </authorList>
    </citation>
    <scope>NUCLEOTIDE SEQUENCE [LARGE SCALE GENOMIC DNA]</scope>
    <source>
        <strain evidence="1 2">HHB12029</strain>
    </source>
</reference>
<dbReference type="InParanoid" id="A0A165B5L6"/>
<dbReference type="EMBL" id="KV426549">
    <property type="protein sequence ID" value="KZV79873.1"/>
    <property type="molecule type" value="Genomic_DNA"/>
</dbReference>
<organism evidence="1 2">
    <name type="scientific">Exidia glandulosa HHB12029</name>
    <dbReference type="NCBI Taxonomy" id="1314781"/>
    <lineage>
        <taxon>Eukaryota</taxon>
        <taxon>Fungi</taxon>
        <taxon>Dikarya</taxon>
        <taxon>Basidiomycota</taxon>
        <taxon>Agaricomycotina</taxon>
        <taxon>Agaricomycetes</taxon>
        <taxon>Auriculariales</taxon>
        <taxon>Exidiaceae</taxon>
        <taxon>Exidia</taxon>
    </lineage>
</organism>
<name>A0A165B5L6_EXIGL</name>
<protein>
    <submittedName>
        <fullName evidence="1">Uncharacterized protein</fullName>
    </submittedName>
</protein>
<accession>A0A165B5L6</accession>
<evidence type="ECO:0000313" key="1">
    <source>
        <dbReference type="EMBL" id="KZV79873.1"/>
    </source>
</evidence>
<evidence type="ECO:0000313" key="2">
    <source>
        <dbReference type="Proteomes" id="UP000077266"/>
    </source>
</evidence>
<gene>
    <name evidence="1" type="ORF">EXIGLDRAFT_846099</name>
</gene>
<dbReference type="Proteomes" id="UP000077266">
    <property type="component" value="Unassembled WGS sequence"/>
</dbReference>
<sequence length="215" mass="24315">MEALPPEDRHGIHTTFSGYHFSSTGLCSADFVFRAGAVVLNENGDVLVLKDKSSGEIRLPQSDVTFNFVDLLHAPFKFVEEQTGYNVTPLPLLSPSRRYRQPDLNDWDMLEQDLVFDDDAVATTNPFSVAIDLDHYGRTKSSRPNGRQTIVSWYSGLVRGPARGCVAPTQWSFMSLDDLLEKMPREDWYDPGTLSALRLFQRLWTATQAQKDGRR</sequence>
<dbReference type="AlphaFoldDB" id="A0A165B5L6"/>